<gene>
    <name evidence="2" type="ORF">DKT69_15350</name>
</gene>
<feature type="transmembrane region" description="Helical" evidence="1">
    <location>
        <begin position="41"/>
        <end position="65"/>
    </location>
</feature>
<evidence type="ECO:0000313" key="2">
    <source>
        <dbReference type="EMBL" id="PWR14637.1"/>
    </source>
</evidence>
<dbReference type="AlphaFoldDB" id="A0A317DJ80"/>
<dbReference type="RefSeq" id="WP_109802236.1">
    <property type="nucleotide sequence ID" value="NZ_QGKS01000223.1"/>
</dbReference>
<sequence>MIQRRTGRAFRRLGLADGATAPGFLFDAIRGVEGHIPNNPIVIMLAVLLAGMTVGGSGWAGLPLIGSLSEALSPHAGVDTATLAAIARNGA</sequence>
<dbReference type="OrthoDB" id="8641791at2"/>
<name>A0A317DJ80_9ACTN</name>
<keyword evidence="1" id="KW-1133">Transmembrane helix</keyword>
<protein>
    <submittedName>
        <fullName evidence="2">Uncharacterized protein</fullName>
    </submittedName>
</protein>
<keyword evidence="1" id="KW-0472">Membrane</keyword>
<proteinExistence type="predicted"/>
<keyword evidence="1" id="KW-0812">Transmembrane</keyword>
<reference evidence="2 3" key="1">
    <citation type="submission" date="2018-05" db="EMBL/GenBank/DDBJ databases">
        <title>Micromonosporas from Atacama Desert.</title>
        <authorList>
            <person name="Carro L."/>
            <person name="Golinska P."/>
            <person name="Klenk H.-P."/>
            <person name="Goodfellow M."/>
        </authorList>
    </citation>
    <scope>NUCLEOTIDE SEQUENCE [LARGE SCALE GENOMIC DNA]</scope>
    <source>
        <strain evidence="2 3">4G51</strain>
    </source>
</reference>
<accession>A0A317DJ80</accession>
<evidence type="ECO:0000313" key="3">
    <source>
        <dbReference type="Proteomes" id="UP000246050"/>
    </source>
</evidence>
<organism evidence="2 3">
    <name type="scientific">Micromonospora sicca</name>
    <dbReference type="NCBI Taxonomy" id="2202420"/>
    <lineage>
        <taxon>Bacteria</taxon>
        <taxon>Bacillati</taxon>
        <taxon>Actinomycetota</taxon>
        <taxon>Actinomycetes</taxon>
        <taxon>Micromonosporales</taxon>
        <taxon>Micromonosporaceae</taxon>
        <taxon>Micromonospora</taxon>
    </lineage>
</organism>
<dbReference type="EMBL" id="QGKS01000223">
    <property type="protein sequence ID" value="PWR14637.1"/>
    <property type="molecule type" value="Genomic_DNA"/>
</dbReference>
<evidence type="ECO:0000256" key="1">
    <source>
        <dbReference type="SAM" id="Phobius"/>
    </source>
</evidence>
<comment type="caution">
    <text evidence="2">The sequence shown here is derived from an EMBL/GenBank/DDBJ whole genome shotgun (WGS) entry which is preliminary data.</text>
</comment>
<dbReference type="Proteomes" id="UP000246050">
    <property type="component" value="Unassembled WGS sequence"/>
</dbReference>